<keyword evidence="1" id="KW-0812">Transmembrane</keyword>
<dbReference type="Proteomes" id="UP000623269">
    <property type="component" value="Unassembled WGS sequence"/>
</dbReference>
<keyword evidence="1" id="KW-0472">Membrane</keyword>
<evidence type="ECO:0000256" key="1">
    <source>
        <dbReference type="SAM" id="Phobius"/>
    </source>
</evidence>
<name>A0A8J7HDQ4_9FIRM</name>
<feature type="transmembrane region" description="Helical" evidence="1">
    <location>
        <begin position="139"/>
        <end position="157"/>
    </location>
</feature>
<dbReference type="RefSeq" id="WP_197661269.1">
    <property type="nucleotide sequence ID" value="NZ_JAEAGR010000008.1"/>
</dbReference>
<organism evidence="2 3">
    <name type="scientific">Mobilitalea sibirica</name>
    <dbReference type="NCBI Taxonomy" id="1462919"/>
    <lineage>
        <taxon>Bacteria</taxon>
        <taxon>Bacillati</taxon>
        <taxon>Bacillota</taxon>
        <taxon>Clostridia</taxon>
        <taxon>Lachnospirales</taxon>
        <taxon>Lachnospiraceae</taxon>
        <taxon>Mobilitalea</taxon>
    </lineage>
</organism>
<protein>
    <submittedName>
        <fullName evidence="2">Uncharacterized protein</fullName>
    </submittedName>
</protein>
<reference evidence="2" key="1">
    <citation type="submission" date="2020-12" db="EMBL/GenBank/DDBJ databases">
        <title>M. sibirica DSM 26468T genome.</title>
        <authorList>
            <person name="Thieme N."/>
            <person name="Rettenmaier R."/>
            <person name="Zverlov V."/>
            <person name="Liebl W."/>
        </authorList>
    </citation>
    <scope>NUCLEOTIDE SEQUENCE</scope>
    <source>
        <strain evidence="2">DSM 26468</strain>
    </source>
</reference>
<feature type="transmembrane region" description="Helical" evidence="1">
    <location>
        <begin position="45"/>
        <end position="69"/>
    </location>
</feature>
<proteinExistence type="predicted"/>
<accession>A0A8J7HDQ4</accession>
<evidence type="ECO:0000313" key="2">
    <source>
        <dbReference type="EMBL" id="MBH1941044.1"/>
    </source>
</evidence>
<feature type="transmembrane region" description="Helical" evidence="1">
    <location>
        <begin position="112"/>
        <end position="133"/>
    </location>
</feature>
<keyword evidence="1" id="KW-1133">Transmembrane helix</keyword>
<gene>
    <name evidence="2" type="ORF">I5677_09085</name>
</gene>
<evidence type="ECO:0000313" key="3">
    <source>
        <dbReference type="Proteomes" id="UP000623269"/>
    </source>
</evidence>
<dbReference type="AlphaFoldDB" id="A0A8J7HDQ4"/>
<dbReference type="EMBL" id="JAEAGR010000008">
    <property type="protein sequence ID" value="MBH1941044.1"/>
    <property type="molecule type" value="Genomic_DNA"/>
</dbReference>
<comment type="caution">
    <text evidence="2">The sequence shown here is derived from an EMBL/GenBank/DDBJ whole genome shotgun (WGS) entry which is preliminary data.</text>
</comment>
<sequence>MGRLFRFIGSILTLDVLPSAYEMTYNTAIKGNHTVWLIGWIINPIINYFITLFINIIDFLCVFTSWIPFVNNIQDTIYYAPDIDQLNSNIVYNIIEPLLGTSHRNWITHSVLNPYFIFFIVCAFILSFIARFIPVFKYIVGLIILIIGMSFVAHLLADTMPLSWGKGSRNSFSNIHVRFWFIKFQMNGLFSKLWLYLHASIAGAATIKASSVALEDD</sequence>
<keyword evidence="3" id="KW-1185">Reference proteome</keyword>